<name>A0A8T1V087_9STRA</name>
<evidence type="ECO:0000256" key="1">
    <source>
        <dbReference type="ARBA" id="ARBA00022679"/>
    </source>
</evidence>
<dbReference type="InterPro" id="IPR000182">
    <property type="entry name" value="GNAT_dom"/>
</dbReference>
<evidence type="ECO:0000313" key="4">
    <source>
        <dbReference type="EMBL" id="KAG6972643.1"/>
    </source>
</evidence>
<gene>
    <name evidence="4" type="ORF">JG687_00001349</name>
</gene>
<dbReference type="InterPro" id="IPR050769">
    <property type="entry name" value="NAT_camello-type"/>
</dbReference>
<dbReference type="PANTHER" id="PTHR13947:SF37">
    <property type="entry name" value="LD18367P"/>
    <property type="match status" value="1"/>
</dbReference>
<reference evidence="4" key="1">
    <citation type="submission" date="2021-01" db="EMBL/GenBank/DDBJ databases">
        <title>Phytophthora aleatoria, a newly-described species from Pinus radiata is distinct from Phytophthora cactorum isolates based on comparative genomics.</title>
        <authorList>
            <person name="Mcdougal R."/>
            <person name="Panda P."/>
            <person name="Williams N."/>
            <person name="Studholme D.J."/>
        </authorList>
    </citation>
    <scope>NUCLEOTIDE SEQUENCE</scope>
    <source>
        <strain evidence="4">NZFS 3830</strain>
    </source>
</reference>
<dbReference type="Proteomes" id="UP000688947">
    <property type="component" value="Unassembled WGS sequence"/>
</dbReference>
<dbReference type="EMBL" id="JAENGZ010000032">
    <property type="protein sequence ID" value="KAG6972643.1"/>
    <property type="molecule type" value="Genomic_DNA"/>
</dbReference>
<feature type="non-terminal residue" evidence="4">
    <location>
        <position position="1"/>
    </location>
</feature>
<feature type="domain" description="N-acetyltransferase" evidence="3">
    <location>
        <begin position="320"/>
        <end position="479"/>
    </location>
</feature>
<dbReference type="OrthoDB" id="91894at2759"/>
<evidence type="ECO:0000313" key="5">
    <source>
        <dbReference type="Proteomes" id="UP000688947"/>
    </source>
</evidence>
<evidence type="ECO:0000259" key="3">
    <source>
        <dbReference type="PROSITE" id="PS51186"/>
    </source>
</evidence>
<dbReference type="GO" id="GO:0008080">
    <property type="term" value="F:N-acetyltransferase activity"/>
    <property type="evidence" value="ECO:0007669"/>
    <property type="project" value="InterPro"/>
</dbReference>
<feature type="region of interest" description="Disordered" evidence="2">
    <location>
        <begin position="189"/>
        <end position="208"/>
    </location>
</feature>
<keyword evidence="1" id="KW-0808">Transferase</keyword>
<dbReference type="VEuPathDB" id="FungiDB:PC110_g10922"/>
<dbReference type="Pfam" id="PF00583">
    <property type="entry name" value="Acetyltransf_1"/>
    <property type="match status" value="3"/>
</dbReference>
<dbReference type="VEuPathDB" id="FungiDB:PC110_g10918"/>
<dbReference type="VEuPathDB" id="FungiDB:PC110_g10920"/>
<feature type="domain" description="N-acetyltransferase" evidence="3">
    <location>
        <begin position="533"/>
        <end position="606"/>
    </location>
</feature>
<dbReference type="PROSITE" id="PS51186">
    <property type="entry name" value="GNAT"/>
    <property type="match status" value="3"/>
</dbReference>
<dbReference type="AlphaFoldDB" id="A0A8T1V087"/>
<evidence type="ECO:0000256" key="2">
    <source>
        <dbReference type="SAM" id="MobiDB-lite"/>
    </source>
</evidence>
<organism evidence="4 5">
    <name type="scientific">Phytophthora cactorum</name>
    <dbReference type="NCBI Taxonomy" id="29920"/>
    <lineage>
        <taxon>Eukaryota</taxon>
        <taxon>Sar</taxon>
        <taxon>Stramenopiles</taxon>
        <taxon>Oomycota</taxon>
        <taxon>Peronosporomycetes</taxon>
        <taxon>Peronosporales</taxon>
        <taxon>Peronosporaceae</taxon>
        <taxon>Phytophthora</taxon>
    </lineage>
</organism>
<sequence length="610" mass="69203">MSPTSTHDSPKIVVREFRNEDLPQVIQLFKDGMLNYPKSQQDPHLHDYIDNSLKTDLSDIEGTYFMPGGNFWIATPRHDPSLVVGMVGLEAKPNNEGELRRMSVKNTHRRYGIGRHLIATLEQWAAEHQFHKIWLTTGGVMEKARAFYTSTGYTETEVIVVHEEPRFEVIMVEKIHLRLHRSVASSPRSSWLPRSLRRPPAPTPAPTPAHDATKIAIRLFCQDDMPQVIQLFKEGMLCYPAQRENPRLLEFIDDSLKTDLSDIKGTYIAPGGNFWIDGQYKYSTYDYGTNNMNKALPSRKPAILESPPPTKSMGDLNSDIVIRQFRVEDLPQVVEVFEAGIWSYEAFRAIPEESEAYLQESLSSDLSDIEGIYITPGGNLWVATLKPDPTKVLGFVGLEPKDNKEGELRRMSVKDTHRRFGVGRKLIAALEKWAHENGFRKSTAITVVSEDPYFEAYTFENLLDAPAEDLELVVTLLKDGMMHYPAHKIHAEVLHQHITEALTTGDLRSIEATYINPGGNFWVAIPRSEPAEVVENYRRRGVGQLLIKVLEDWAKQHGYQKIWLSTGAVMEKAHAFYACMGYTQTESIVITEDPHMEGVLFEKKLDKAAI</sequence>
<protein>
    <recommendedName>
        <fullName evidence="3">N-acetyltransferase domain-containing protein</fullName>
    </recommendedName>
</protein>
<accession>A0A8T1V087</accession>
<proteinExistence type="predicted"/>
<feature type="domain" description="N-acetyltransferase" evidence="3">
    <location>
        <begin position="12"/>
        <end position="176"/>
    </location>
</feature>
<dbReference type="CDD" id="cd04301">
    <property type="entry name" value="NAT_SF"/>
    <property type="match status" value="3"/>
</dbReference>
<dbReference type="PANTHER" id="PTHR13947">
    <property type="entry name" value="GNAT FAMILY N-ACETYLTRANSFERASE"/>
    <property type="match status" value="1"/>
</dbReference>
<comment type="caution">
    <text evidence="4">The sequence shown here is derived from an EMBL/GenBank/DDBJ whole genome shotgun (WGS) entry which is preliminary data.</text>
</comment>